<evidence type="ECO:0000256" key="8">
    <source>
        <dbReference type="ARBA" id="ARBA00023242"/>
    </source>
</evidence>
<organism evidence="10 11">
    <name type="scientific">Amphibalanus amphitrite</name>
    <name type="common">Striped barnacle</name>
    <name type="synonym">Balanus amphitrite</name>
    <dbReference type="NCBI Taxonomy" id="1232801"/>
    <lineage>
        <taxon>Eukaryota</taxon>
        <taxon>Metazoa</taxon>
        <taxon>Ecdysozoa</taxon>
        <taxon>Arthropoda</taxon>
        <taxon>Crustacea</taxon>
        <taxon>Multicrustacea</taxon>
        <taxon>Cirripedia</taxon>
        <taxon>Thoracica</taxon>
        <taxon>Thoracicalcarea</taxon>
        <taxon>Balanomorpha</taxon>
        <taxon>Balanoidea</taxon>
        <taxon>Balanidae</taxon>
        <taxon>Amphibalaninae</taxon>
        <taxon>Amphibalanus</taxon>
    </lineage>
</organism>
<keyword evidence="6" id="KW-0238">DNA-binding</keyword>
<dbReference type="GO" id="GO:0006357">
    <property type="term" value="P:regulation of transcription by RNA polymerase II"/>
    <property type="evidence" value="ECO:0007669"/>
    <property type="project" value="TreeGrafter"/>
</dbReference>
<comment type="subcellular location">
    <subcellularLocation>
        <location evidence="1">Nucleus</location>
    </subcellularLocation>
</comment>
<dbReference type="GO" id="GO:0003700">
    <property type="term" value="F:DNA-binding transcription factor activity"/>
    <property type="evidence" value="ECO:0007669"/>
    <property type="project" value="TreeGrafter"/>
</dbReference>
<comment type="caution">
    <text evidence="10">The sequence shown here is derived from an EMBL/GenBank/DDBJ whole genome shotgun (WGS) entry which is preliminary data.</text>
</comment>
<evidence type="ECO:0000256" key="6">
    <source>
        <dbReference type="ARBA" id="ARBA00023125"/>
    </source>
</evidence>
<feature type="compositionally biased region" description="Basic and acidic residues" evidence="9">
    <location>
        <begin position="23"/>
        <end position="32"/>
    </location>
</feature>
<proteinExistence type="predicted"/>
<gene>
    <name evidence="10" type="primary">znf395</name>
    <name evidence="10" type="ORF">FJT64_018070</name>
</gene>
<dbReference type="GO" id="GO:0005634">
    <property type="term" value="C:nucleus"/>
    <property type="evidence" value="ECO:0007669"/>
    <property type="project" value="UniProtKB-SubCell"/>
</dbReference>
<dbReference type="GO" id="GO:0000978">
    <property type="term" value="F:RNA polymerase II cis-regulatory region sequence-specific DNA binding"/>
    <property type="evidence" value="ECO:0007669"/>
    <property type="project" value="TreeGrafter"/>
</dbReference>
<keyword evidence="4" id="KW-0862">Zinc</keyword>
<name>A0A6A4X4Q8_AMPAM</name>
<dbReference type="GO" id="GO:0008270">
    <property type="term" value="F:zinc ion binding"/>
    <property type="evidence" value="ECO:0007669"/>
    <property type="project" value="UniProtKB-KW"/>
</dbReference>
<dbReference type="OrthoDB" id="5950721at2759"/>
<evidence type="ECO:0000313" key="10">
    <source>
        <dbReference type="EMBL" id="KAF0311070.1"/>
    </source>
</evidence>
<evidence type="ECO:0000313" key="11">
    <source>
        <dbReference type="Proteomes" id="UP000440578"/>
    </source>
</evidence>
<keyword evidence="7" id="KW-0804">Transcription</keyword>
<keyword evidence="5" id="KW-0805">Transcription regulation</keyword>
<keyword evidence="8" id="KW-0539">Nucleus</keyword>
<keyword evidence="11" id="KW-1185">Reference proteome</keyword>
<dbReference type="PANTHER" id="PTHR13006">
    <property type="entry name" value="PAPILLOMAVIRUS REGULATORY FACTOR PRF-1"/>
    <property type="match status" value="1"/>
</dbReference>
<dbReference type="PANTHER" id="PTHR13006:SF9">
    <property type="entry name" value="GLUCOSE TRANSPORTER 4 ENHANCER FACTOR, ISOFORM G"/>
    <property type="match status" value="1"/>
</dbReference>
<sequence length="136" mass="15014">MESISDGLAGLYASSPPTLSHMDMARPPHEDPQYQRELAMRAAGGDPAAAAAAAAAPIPIPGPRQSWTTSLWSTTGSSKYIRLGTKVMTTSPKTSPHHRRIRGDVKKCRKVYGMEHREQWCTQCKWKKACTRFAMD</sequence>
<feature type="region of interest" description="Disordered" evidence="9">
    <location>
        <begin position="1"/>
        <end position="32"/>
    </location>
</feature>
<evidence type="ECO:0000256" key="2">
    <source>
        <dbReference type="ARBA" id="ARBA00022723"/>
    </source>
</evidence>
<protein>
    <submittedName>
        <fullName evidence="10">Zinc finger protein 395</fullName>
    </submittedName>
</protein>
<dbReference type="EMBL" id="VIIS01000267">
    <property type="protein sequence ID" value="KAF0311070.1"/>
    <property type="molecule type" value="Genomic_DNA"/>
</dbReference>
<evidence type="ECO:0000256" key="9">
    <source>
        <dbReference type="SAM" id="MobiDB-lite"/>
    </source>
</evidence>
<evidence type="ECO:0000256" key="1">
    <source>
        <dbReference type="ARBA" id="ARBA00004123"/>
    </source>
</evidence>
<keyword evidence="2" id="KW-0479">Metal-binding</keyword>
<keyword evidence="3" id="KW-0863">Zinc-finger</keyword>
<dbReference type="SMART" id="SM01366">
    <property type="entry name" value="c-clamp"/>
    <property type="match status" value="1"/>
</dbReference>
<evidence type="ECO:0000256" key="3">
    <source>
        <dbReference type="ARBA" id="ARBA00022771"/>
    </source>
</evidence>
<evidence type="ECO:0000256" key="5">
    <source>
        <dbReference type="ARBA" id="ARBA00023015"/>
    </source>
</evidence>
<accession>A0A6A4X4Q8</accession>
<evidence type="ECO:0000256" key="7">
    <source>
        <dbReference type="ARBA" id="ARBA00023163"/>
    </source>
</evidence>
<dbReference type="Proteomes" id="UP000440578">
    <property type="component" value="Unassembled WGS sequence"/>
</dbReference>
<evidence type="ECO:0000256" key="4">
    <source>
        <dbReference type="ARBA" id="ARBA00022833"/>
    </source>
</evidence>
<dbReference type="InterPro" id="IPR052253">
    <property type="entry name" value="CR1/CR2-DNA-binding_regulator"/>
</dbReference>
<reference evidence="10 11" key="1">
    <citation type="submission" date="2019-07" db="EMBL/GenBank/DDBJ databases">
        <title>Draft genome assembly of a fouling barnacle, Amphibalanus amphitrite (Darwin, 1854): The first reference genome for Thecostraca.</title>
        <authorList>
            <person name="Kim W."/>
        </authorList>
    </citation>
    <scope>NUCLEOTIDE SEQUENCE [LARGE SCALE GENOMIC DNA]</scope>
    <source>
        <strain evidence="10">SNU_AA5</strain>
        <tissue evidence="10">Soma without cirri and trophi</tissue>
    </source>
</reference>
<dbReference type="AlphaFoldDB" id="A0A6A4X4Q8"/>